<dbReference type="SUPFAM" id="SSF52313">
    <property type="entry name" value="Ribosomal protein S2"/>
    <property type="match status" value="1"/>
</dbReference>
<name>A0A0N5AJB8_9BILA</name>
<dbReference type="PANTHER" id="PTHR12534">
    <property type="entry name" value="30S RIBOSOMAL PROTEIN S2 PROKARYOTIC AND ORGANELLAR"/>
    <property type="match status" value="1"/>
</dbReference>
<feature type="transmembrane region" description="Helical" evidence="2">
    <location>
        <begin position="128"/>
        <end position="149"/>
    </location>
</feature>
<dbReference type="GO" id="GO:0005763">
    <property type="term" value="C:mitochondrial small ribosomal subunit"/>
    <property type="evidence" value="ECO:0007669"/>
    <property type="project" value="TreeGrafter"/>
</dbReference>
<dbReference type="GO" id="GO:0003735">
    <property type="term" value="F:structural constituent of ribosome"/>
    <property type="evidence" value="ECO:0007669"/>
    <property type="project" value="InterPro"/>
</dbReference>
<dbReference type="Gene3D" id="3.40.50.10490">
    <property type="entry name" value="Glucose-6-phosphate isomerase like protein, domain 1"/>
    <property type="match status" value="1"/>
</dbReference>
<organism evidence="3 4">
    <name type="scientific">Syphacia muris</name>
    <dbReference type="NCBI Taxonomy" id="451379"/>
    <lineage>
        <taxon>Eukaryota</taxon>
        <taxon>Metazoa</taxon>
        <taxon>Ecdysozoa</taxon>
        <taxon>Nematoda</taxon>
        <taxon>Chromadorea</taxon>
        <taxon>Rhabditida</taxon>
        <taxon>Spirurina</taxon>
        <taxon>Oxyuridomorpha</taxon>
        <taxon>Oxyuroidea</taxon>
        <taxon>Oxyuridae</taxon>
        <taxon>Syphacia</taxon>
    </lineage>
</organism>
<dbReference type="AlphaFoldDB" id="A0A0N5AJB8"/>
<accession>A0A0N5AJB8</accession>
<evidence type="ECO:0000313" key="3">
    <source>
        <dbReference type="Proteomes" id="UP000046393"/>
    </source>
</evidence>
<dbReference type="Proteomes" id="UP000046393">
    <property type="component" value="Unplaced"/>
</dbReference>
<keyword evidence="3" id="KW-1185">Reference proteome</keyword>
<dbReference type="CDD" id="cd01425">
    <property type="entry name" value="RPS2"/>
    <property type="match status" value="1"/>
</dbReference>
<dbReference type="PRINTS" id="PR00395">
    <property type="entry name" value="RIBOSOMALS2"/>
</dbReference>
<dbReference type="HAMAP" id="MF_00291_B">
    <property type="entry name" value="Ribosomal_uS2_B"/>
    <property type="match status" value="1"/>
</dbReference>
<dbReference type="InterPro" id="IPR001865">
    <property type="entry name" value="Ribosomal_uS2"/>
</dbReference>
<dbReference type="WBParaSite" id="SMUV_0000455201-mRNA-1">
    <property type="protein sequence ID" value="SMUV_0000455201-mRNA-1"/>
    <property type="gene ID" value="SMUV_0000455201"/>
</dbReference>
<feature type="transmembrane region" description="Helical" evidence="2">
    <location>
        <begin position="84"/>
        <end position="103"/>
    </location>
</feature>
<dbReference type="InterPro" id="IPR023591">
    <property type="entry name" value="Ribosomal_uS2_flav_dom_sf"/>
</dbReference>
<keyword evidence="2" id="KW-1133">Transmembrane helix</keyword>
<dbReference type="PANTHER" id="PTHR12534:SF0">
    <property type="entry name" value="SMALL RIBOSOMAL SUBUNIT PROTEIN US2M"/>
    <property type="match status" value="1"/>
</dbReference>
<dbReference type="Pfam" id="PF00318">
    <property type="entry name" value="Ribosomal_S2"/>
    <property type="match status" value="2"/>
</dbReference>
<dbReference type="STRING" id="451379.A0A0N5AJB8"/>
<dbReference type="GO" id="GO:0006412">
    <property type="term" value="P:translation"/>
    <property type="evidence" value="ECO:0007669"/>
    <property type="project" value="InterPro"/>
</dbReference>
<keyword evidence="2" id="KW-0472">Membrane</keyword>
<sequence>MISVKRLLQAAPSLMCNRFAGSSIGAESVKHEPDKDVLEKATIHSSLLKPYVNEILKQDDPFHLNDLVKLEDLYKARVHYGHRASLNSFLIMLWLIQLVGTLHEKMKWALFGERLGVCIFDLSLTKLFLIRALNFLAHVSFRGGIILFVSSDRANMLQIEDMAKAVGEYSHLRKWVPGTLTNMKLYVKYPIRLPDTIVLLPTLTSVLETHPAVLEATKLAIPTIGVVDSNSDPSYITYVVPGNDDSSASILYFMDLFTKAIKRGKEARQEHIKKYGEIEEFPPAISR</sequence>
<keyword evidence="2" id="KW-0812">Transmembrane</keyword>
<proteinExistence type="inferred from homology"/>
<evidence type="ECO:0000256" key="1">
    <source>
        <dbReference type="ARBA" id="ARBA00006242"/>
    </source>
</evidence>
<dbReference type="InterPro" id="IPR005706">
    <property type="entry name" value="Ribosomal_uS2_bac/mit/plastid"/>
</dbReference>
<protein>
    <submittedName>
        <fullName evidence="4">28S ribosomal protein S2, mitochondrial</fullName>
    </submittedName>
</protein>
<evidence type="ECO:0000313" key="4">
    <source>
        <dbReference type="WBParaSite" id="SMUV_0000455201-mRNA-1"/>
    </source>
</evidence>
<comment type="similarity">
    <text evidence="1">Belongs to the universal ribosomal protein uS2 family.</text>
</comment>
<reference evidence="4" key="1">
    <citation type="submission" date="2017-02" db="UniProtKB">
        <authorList>
            <consortium name="WormBaseParasite"/>
        </authorList>
    </citation>
    <scope>IDENTIFICATION</scope>
</reference>
<evidence type="ECO:0000256" key="2">
    <source>
        <dbReference type="SAM" id="Phobius"/>
    </source>
</evidence>